<gene>
    <name evidence="9" type="primary">mnmA</name>
    <name evidence="12" type="ORF">US94_C0032G0002</name>
</gene>
<feature type="site" description="Interaction with tRNA" evidence="9">
    <location>
        <position position="356"/>
    </location>
</feature>
<dbReference type="PANTHER" id="PTHR11933:SF5">
    <property type="entry name" value="MITOCHONDRIAL TRNA-SPECIFIC 2-THIOURIDYLASE 1"/>
    <property type="match status" value="1"/>
</dbReference>
<feature type="region of interest" description="Interaction with tRNA" evidence="9">
    <location>
        <begin position="168"/>
        <end position="170"/>
    </location>
</feature>
<keyword evidence="2 9" id="KW-0808">Transferase</keyword>
<dbReference type="Gene3D" id="2.30.30.280">
    <property type="entry name" value="Adenine nucleotide alpha hydrolases-like domains"/>
    <property type="match status" value="1"/>
</dbReference>
<dbReference type="PATRIC" id="fig|1618336.3.peg.483"/>
<dbReference type="EMBL" id="LBUX01000032">
    <property type="protein sequence ID" value="KKQ73581.1"/>
    <property type="molecule type" value="Genomic_DNA"/>
</dbReference>
<comment type="caution">
    <text evidence="9">Lacks conserved residue(s) required for the propagation of feature annotation.</text>
</comment>
<dbReference type="PANTHER" id="PTHR11933">
    <property type="entry name" value="TRNA 5-METHYLAMINOMETHYL-2-THIOURIDYLATE -METHYLTRANSFERASE"/>
    <property type="match status" value="1"/>
</dbReference>
<evidence type="ECO:0000313" key="12">
    <source>
        <dbReference type="EMBL" id="KKQ73581.1"/>
    </source>
</evidence>
<keyword evidence="9" id="KW-0963">Cytoplasm</keyword>
<dbReference type="AlphaFoldDB" id="A0A0G0N8X4"/>
<dbReference type="InterPro" id="IPR046885">
    <property type="entry name" value="MnmA-like_C"/>
</dbReference>
<evidence type="ECO:0000256" key="5">
    <source>
        <dbReference type="ARBA" id="ARBA00022840"/>
    </source>
</evidence>
<dbReference type="HAMAP" id="MF_00144">
    <property type="entry name" value="tRNA_thiouridyl_MnmA"/>
    <property type="match status" value="1"/>
</dbReference>
<keyword evidence="7" id="KW-1015">Disulfide bond</keyword>
<evidence type="ECO:0000256" key="3">
    <source>
        <dbReference type="ARBA" id="ARBA00022694"/>
    </source>
</evidence>
<accession>A0A0G0N8X4</accession>
<dbReference type="Gene3D" id="2.40.30.10">
    <property type="entry name" value="Translation factors"/>
    <property type="match status" value="1"/>
</dbReference>
<organism evidence="12 13">
    <name type="scientific">Berkelbacteria bacterium GW2011_GWB1_38_5</name>
    <dbReference type="NCBI Taxonomy" id="1618336"/>
    <lineage>
        <taxon>Bacteria</taxon>
        <taxon>Candidatus Berkelbacteria</taxon>
    </lineage>
</organism>
<feature type="active site" description="Cysteine persulfide intermediate" evidence="9">
    <location>
        <position position="218"/>
    </location>
</feature>
<dbReference type="GO" id="GO:0005737">
    <property type="term" value="C:cytoplasm"/>
    <property type="evidence" value="ECO:0007669"/>
    <property type="project" value="UniProtKB-SubCell"/>
</dbReference>
<dbReference type="GO" id="GO:0005524">
    <property type="term" value="F:ATP binding"/>
    <property type="evidence" value="ECO:0007669"/>
    <property type="project" value="UniProtKB-KW"/>
</dbReference>
<keyword evidence="4 9" id="KW-0547">Nucleotide-binding</keyword>
<dbReference type="Pfam" id="PF20258">
    <property type="entry name" value="tRNA_Me_trans_C"/>
    <property type="match status" value="1"/>
</dbReference>
<feature type="domain" description="tRNA-specific 2-thiouridylase MnmA-like central" evidence="11">
    <location>
        <begin position="228"/>
        <end position="291"/>
    </location>
</feature>
<keyword evidence="3 9" id="KW-0819">tRNA processing</keyword>
<dbReference type="GO" id="GO:0000049">
    <property type="term" value="F:tRNA binding"/>
    <property type="evidence" value="ECO:0007669"/>
    <property type="project" value="UniProtKB-KW"/>
</dbReference>
<comment type="function">
    <text evidence="9">Catalyzes the 2-thiolation of uridine at the wobble position (U34) of tRNA, leading to the formation of s(2)U34.</text>
</comment>
<dbReference type="InterPro" id="IPR046884">
    <property type="entry name" value="MnmA-like_central"/>
</dbReference>
<dbReference type="EC" id="2.8.1.13" evidence="9"/>
<keyword evidence="5 9" id="KW-0067">ATP-binding</keyword>
<dbReference type="CDD" id="cd01998">
    <property type="entry name" value="MnmA_TRMU-like"/>
    <property type="match status" value="1"/>
</dbReference>
<comment type="similarity">
    <text evidence="9">Belongs to the MnmA/TRMU family.</text>
</comment>
<name>A0A0G0N8X4_9BACT</name>
<evidence type="ECO:0000256" key="6">
    <source>
        <dbReference type="ARBA" id="ARBA00022884"/>
    </source>
</evidence>
<evidence type="ECO:0000256" key="4">
    <source>
        <dbReference type="ARBA" id="ARBA00022741"/>
    </source>
</evidence>
<evidence type="ECO:0000313" key="13">
    <source>
        <dbReference type="Proteomes" id="UP000034498"/>
    </source>
</evidence>
<sequence>MSGGVDSSVAAALLEKQGYDVIGIFIKLWSPSAKATGDKAENICCSLEAATAARAVANKLKIPFYVVNFAREFKKAVVDYYVKEYENSRTPNPCVICNRDIKGELLLKKAADFNADYLATGHYVRLKVENQKLEISFESEPEGSSLRVEDRNQKLKEFYLYQGVDKNKDQSYFLWTLTQKQLTKMLFPVGDLTKLEVRALAQKMGLPTAQRKESQGICFIPDRDVCGFLHRYGKKLTEPGKIVDLKGKILGEHFGLINYTIGQRERLGLGGPKAYYVVKLDSKANILIVGDEKDLYSRELIADGLNWISKPDFSSKQIGARIRYGHPIDNCAISQMSGNKIKVKFKKPQRAITPGQSIVFYSQEKVLGGGIII</sequence>
<dbReference type="InterPro" id="IPR023382">
    <property type="entry name" value="MnmA-like_central_sf"/>
</dbReference>
<dbReference type="STRING" id="1618336.US94_C0032G0002"/>
<feature type="site" description="Interaction with tRNA" evidence="9">
    <location>
        <position position="122"/>
    </location>
</feature>
<comment type="subcellular location">
    <subcellularLocation>
        <location evidence="9">Cytoplasm</location>
    </subcellularLocation>
</comment>
<dbReference type="InterPro" id="IPR004506">
    <property type="entry name" value="MnmA-like"/>
</dbReference>
<reference evidence="12 13" key="1">
    <citation type="journal article" date="2015" name="Nature">
        <title>rRNA introns, odd ribosomes, and small enigmatic genomes across a large radiation of phyla.</title>
        <authorList>
            <person name="Brown C.T."/>
            <person name="Hug L.A."/>
            <person name="Thomas B.C."/>
            <person name="Sharon I."/>
            <person name="Castelle C.J."/>
            <person name="Singh A."/>
            <person name="Wilkins M.J."/>
            <person name="Williams K.H."/>
            <person name="Banfield J.F."/>
        </authorList>
    </citation>
    <scope>NUCLEOTIDE SEQUENCE [LARGE SCALE GENOMIC DNA]</scope>
</reference>
<dbReference type="NCBIfam" id="NF001138">
    <property type="entry name" value="PRK00143.1"/>
    <property type="match status" value="1"/>
</dbReference>
<evidence type="ECO:0000259" key="11">
    <source>
        <dbReference type="Pfam" id="PF20259"/>
    </source>
</evidence>
<feature type="region of interest" description="Interaction with tRNA" evidence="9">
    <location>
        <begin position="323"/>
        <end position="324"/>
    </location>
</feature>
<dbReference type="SUPFAM" id="SSF52402">
    <property type="entry name" value="Adenine nucleotide alpha hydrolases-like"/>
    <property type="match status" value="1"/>
</dbReference>
<feature type="binding site" evidence="9">
    <location>
        <position position="26"/>
    </location>
    <ligand>
        <name>ATP</name>
        <dbReference type="ChEBI" id="CHEBI:30616"/>
    </ligand>
</feature>
<dbReference type="GO" id="GO:0002143">
    <property type="term" value="P:tRNA wobble position uridine thiolation"/>
    <property type="evidence" value="ECO:0007669"/>
    <property type="project" value="TreeGrafter"/>
</dbReference>
<dbReference type="GO" id="GO:0103016">
    <property type="term" value="F:tRNA-uridine 2-sulfurtransferase activity"/>
    <property type="evidence" value="ECO:0007669"/>
    <property type="project" value="UniProtKB-EC"/>
</dbReference>
<keyword evidence="1 9" id="KW-0820">tRNA-binding</keyword>
<evidence type="ECO:0000256" key="1">
    <source>
        <dbReference type="ARBA" id="ARBA00022555"/>
    </source>
</evidence>
<evidence type="ECO:0000256" key="2">
    <source>
        <dbReference type="ARBA" id="ARBA00022679"/>
    </source>
</evidence>
<dbReference type="InterPro" id="IPR014729">
    <property type="entry name" value="Rossmann-like_a/b/a_fold"/>
</dbReference>
<evidence type="ECO:0000256" key="7">
    <source>
        <dbReference type="ARBA" id="ARBA00023157"/>
    </source>
</evidence>
<protein>
    <recommendedName>
        <fullName evidence="9">tRNA-specific 2-thiouridylase MnmA</fullName>
        <ecNumber evidence="9">2.8.1.13</ecNumber>
    </recommendedName>
</protein>
<dbReference type="FunFam" id="2.30.30.280:FF:000001">
    <property type="entry name" value="tRNA-specific 2-thiouridylase MnmA"/>
    <property type="match status" value="1"/>
</dbReference>
<evidence type="ECO:0000259" key="10">
    <source>
        <dbReference type="Pfam" id="PF20258"/>
    </source>
</evidence>
<evidence type="ECO:0000256" key="9">
    <source>
        <dbReference type="HAMAP-Rule" id="MF_00144"/>
    </source>
</evidence>
<proteinExistence type="inferred from homology"/>
<comment type="catalytic activity">
    <reaction evidence="8 9">
        <text>S-sulfanyl-L-cysteinyl-[protein] + uridine(34) in tRNA + AH2 + ATP = 2-thiouridine(34) in tRNA + L-cysteinyl-[protein] + A + AMP + diphosphate + H(+)</text>
        <dbReference type="Rhea" id="RHEA:47032"/>
        <dbReference type="Rhea" id="RHEA-COMP:10131"/>
        <dbReference type="Rhea" id="RHEA-COMP:11726"/>
        <dbReference type="Rhea" id="RHEA-COMP:11727"/>
        <dbReference type="Rhea" id="RHEA-COMP:11728"/>
        <dbReference type="ChEBI" id="CHEBI:13193"/>
        <dbReference type="ChEBI" id="CHEBI:15378"/>
        <dbReference type="ChEBI" id="CHEBI:17499"/>
        <dbReference type="ChEBI" id="CHEBI:29950"/>
        <dbReference type="ChEBI" id="CHEBI:30616"/>
        <dbReference type="ChEBI" id="CHEBI:33019"/>
        <dbReference type="ChEBI" id="CHEBI:61963"/>
        <dbReference type="ChEBI" id="CHEBI:65315"/>
        <dbReference type="ChEBI" id="CHEBI:87170"/>
        <dbReference type="ChEBI" id="CHEBI:456215"/>
        <dbReference type="EC" id="2.8.1.13"/>
    </reaction>
</comment>
<feature type="active site" description="Nucleophile" evidence="9">
    <location>
        <position position="97"/>
    </location>
</feature>
<dbReference type="Proteomes" id="UP000034498">
    <property type="component" value="Unassembled WGS sequence"/>
</dbReference>
<comment type="caution">
    <text evidence="12">The sequence shown here is derived from an EMBL/GenBank/DDBJ whole genome shotgun (WGS) entry which is preliminary data.</text>
</comment>
<dbReference type="Pfam" id="PF20259">
    <property type="entry name" value="tRNA_Me_trans_M"/>
    <property type="match status" value="1"/>
</dbReference>
<dbReference type="Gene3D" id="3.40.50.620">
    <property type="entry name" value="HUPs"/>
    <property type="match status" value="1"/>
</dbReference>
<feature type="binding site" evidence="9">
    <location>
        <position position="121"/>
    </location>
    <ligand>
        <name>ATP</name>
        <dbReference type="ChEBI" id="CHEBI:30616"/>
    </ligand>
</feature>
<evidence type="ECO:0000256" key="8">
    <source>
        <dbReference type="ARBA" id="ARBA00051542"/>
    </source>
</evidence>
<dbReference type="Pfam" id="PF03054">
    <property type="entry name" value="tRNA_Me_trans"/>
    <property type="match status" value="1"/>
</dbReference>
<feature type="domain" description="tRNA-specific 2-thiouridylase MnmA-like C-terminal" evidence="10">
    <location>
        <begin position="297"/>
        <end position="372"/>
    </location>
</feature>
<keyword evidence="6 9" id="KW-0694">RNA-binding</keyword>